<proteinExistence type="predicted"/>
<reference evidence="1 2" key="1">
    <citation type="submission" date="2024-08" db="EMBL/GenBank/DDBJ databases">
        <authorList>
            <person name="Lu H."/>
        </authorList>
    </citation>
    <scope>NUCLEOTIDE SEQUENCE [LARGE SCALE GENOMIC DNA]</scope>
    <source>
        <strain evidence="1 2">LKC17W</strain>
    </source>
</reference>
<evidence type="ECO:0000313" key="1">
    <source>
        <dbReference type="EMBL" id="MFG6439803.1"/>
    </source>
</evidence>
<name>A0ABW7FFK7_9BURK</name>
<sequence length="165" mass="17433">MRAAARDRGLGSPLSFIPIHKEQDMFGFFKNPHASNDAALVKQALGPHVAVIVSASCCVQGTADTDAKVDAVVQSALKKAGRDWPVLTVTVTQAQSTLGTIARELDEAQSQVAREVSELFATTGLSAFPVLIVDQHIVSYGGVPGEALVTDALNRNRQVSHENAA</sequence>
<dbReference type="EMBL" id="JBIGHW010000002">
    <property type="protein sequence ID" value="MFG6439803.1"/>
    <property type="molecule type" value="Genomic_DNA"/>
</dbReference>
<evidence type="ECO:0008006" key="3">
    <source>
        <dbReference type="Google" id="ProtNLM"/>
    </source>
</evidence>
<organism evidence="1 2">
    <name type="scientific">Pelomonas margarita</name>
    <dbReference type="NCBI Taxonomy" id="3299031"/>
    <lineage>
        <taxon>Bacteria</taxon>
        <taxon>Pseudomonadati</taxon>
        <taxon>Pseudomonadota</taxon>
        <taxon>Betaproteobacteria</taxon>
        <taxon>Burkholderiales</taxon>
        <taxon>Sphaerotilaceae</taxon>
        <taxon>Roseateles</taxon>
    </lineage>
</organism>
<accession>A0ABW7FFK7</accession>
<comment type="caution">
    <text evidence="1">The sequence shown here is derived from an EMBL/GenBank/DDBJ whole genome shotgun (WGS) entry which is preliminary data.</text>
</comment>
<gene>
    <name evidence="1" type="ORF">ACG0Z3_03845</name>
</gene>
<dbReference type="Proteomes" id="UP001606301">
    <property type="component" value="Unassembled WGS sequence"/>
</dbReference>
<keyword evidence="2" id="KW-1185">Reference proteome</keyword>
<protein>
    <recommendedName>
        <fullName evidence="3">Thioredoxin-like fold domain-containing protein</fullName>
    </recommendedName>
</protein>
<evidence type="ECO:0000313" key="2">
    <source>
        <dbReference type="Proteomes" id="UP001606301"/>
    </source>
</evidence>
<dbReference type="RefSeq" id="WP_394395480.1">
    <property type="nucleotide sequence ID" value="NZ_JBIGHW010000002.1"/>
</dbReference>